<dbReference type="InterPro" id="IPR052913">
    <property type="entry name" value="Glycopeptide_resist_protein"/>
</dbReference>
<dbReference type="InterPro" id="IPR007391">
    <property type="entry name" value="Vancomycin_resist_VanW"/>
</dbReference>
<dbReference type="RefSeq" id="WP_267267478.1">
    <property type="nucleotide sequence ID" value="NZ_JAOVZW010000031.1"/>
</dbReference>
<dbReference type="Proteomes" id="UP001073122">
    <property type="component" value="Unassembled WGS sequence"/>
</dbReference>
<name>A0ABT3XX43_9FLAO</name>
<gene>
    <name evidence="1" type="ORF">OF897_20220</name>
</gene>
<dbReference type="PANTHER" id="PTHR35788">
    <property type="entry name" value="EXPORTED PROTEIN-RELATED"/>
    <property type="match status" value="1"/>
</dbReference>
<proteinExistence type="predicted"/>
<dbReference type="Pfam" id="PF04294">
    <property type="entry name" value="VanW"/>
    <property type="match status" value="1"/>
</dbReference>
<keyword evidence="2" id="KW-1185">Reference proteome</keyword>
<sequence length="235" mass="27578">MKKIARRLIPYSLKLQYRLLQRYFDDQKSSLIYSKTFSENSVGEFETEIKQVIRKGDFHENKIHNLKIVADKINHLIIQPDEVFSFWKTVGKPDAKNNFKQGRNLIKNKISNEFGGGICQFSSIIYFLALQSDLKIIERHPHSIDIYKEDERFTPLGSDSTVVFGYKDLQIQNTLPFPIQFETIVKDNELCLKLISPQKINTQKITFNYTKVENGVWVETFLNDESLLKNFYIRL</sequence>
<organism evidence="1 2">
    <name type="scientific">Chryseobacterium formosus</name>
    <dbReference type="NCBI Taxonomy" id="1537363"/>
    <lineage>
        <taxon>Bacteria</taxon>
        <taxon>Pseudomonadati</taxon>
        <taxon>Bacteroidota</taxon>
        <taxon>Flavobacteriia</taxon>
        <taxon>Flavobacteriales</taxon>
        <taxon>Weeksellaceae</taxon>
        <taxon>Chryseobacterium group</taxon>
        <taxon>Chryseobacterium</taxon>
    </lineage>
</organism>
<comment type="caution">
    <text evidence="1">The sequence shown here is derived from an EMBL/GenBank/DDBJ whole genome shotgun (WGS) entry which is preliminary data.</text>
</comment>
<reference evidence="1" key="1">
    <citation type="submission" date="2022-10" db="EMBL/GenBank/DDBJ databases">
        <title>Chryseobacterium sp. nov., a novel bacterial species.</title>
        <authorList>
            <person name="Cao Y."/>
        </authorList>
    </citation>
    <scope>NUCLEOTIDE SEQUENCE</scope>
    <source>
        <strain evidence="1">CCTCC AB2015118</strain>
    </source>
</reference>
<evidence type="ECO:0000313" key="1">
    <source>
        <dbReference type="EMBL" id="MCX8526246.1"/>
    </source>
</evidence>
<dbReference type="PANTHER" id="PTHR35788:SF1">
    <property type="entry name" value="EXPORTED PROTEIN"/>
    <property type="match status" value="1"/>
</dbReference>
<accession>A0ABT3XX43</accession>
<dbReference type="EMBL" id="JAOVZW010000031">
    <property type="protein sequence ID" value="MCX8526246.1"/>
    <property type="molecule type" value="Genomic_DNA"/>
</dbReference>
<protein>
    <submittedName>
        <fullName evidence="1">VanW family protein</fullName>
    </submittedName>
</protein>
<evidence type="ECO:0000313" key="2">
    <source>
        <dbReference type="Proteomes" id="UP001073122"/>
    </source>
</evidence>